<proteinExistence type="predicted"/>
<dbReference type="GO" id="GO:0016881">
    <property type="term" value="F:acid-amino acid ligase activity"/>
    <property type="evidence" value="ECO:0007669"/>
    <property type="project" value="UniProtKB-ARBA"/>
</dbReference>
<comment type="caution">
    <text evidence="4">The sequence shown here is derived from an EMBL/GenBank/DDBJ whole genome shotgun (WGS) entry which is preliminary data.</text>
</comment>
<dbReference type="HOGENOM" id="CLU_018524_0_1_5"/>
<evidence type="ECO:0000259" key="2">
    <source>
        <dbReference type="Pfam" id="PF04183"/>
    </source>
</evidence>
<accession>Q1YL85</accession>
<dbReference type="Proteomes" id="UP000000321">
    <property type="component" value="Unassembled WGS sequence"/>
</dbReference>
<comment type="pathway">
    <text evidence="1">Siderophore biosynthesis.</text>
</comment>
<protein>
    <submittedName>
        <fullName evidence="4">Putative siderophore biosynthesis protein</fullName>
    </submittedName>
</protein>
<dbReference type="Gene3D" id="1.10.510.40">
    <property type="match status" value="1"/>
</dbReference>
<feature type="domain" description="Aerobactin siderophore biosynthesis IucA/IucC-like C-terminal" evidence="3">
    <location>
        <begin position="391"/>
        <end position="544"/>
    </location>
</feature>
<dbReference type="InterPro" id="IPR037455">
    <property type="entry name" value="LucA/IucC-like"/>
</dbReference>
<dbReference type="OrthoDB" id="495728at2"/>
<dbReference type="GO" id="GO:0019290">
    <property type="term" value="P:siderophore biosynthetic process"/>
    <property type="evidence" value="ECO:0007669"/>
    <property type="project" value="InterPro"/>
</dbReference>
<dbReference type="PANTHER" id="PTHR34384">
    <property type="entry name" value="L-2,3-DIAMINOPROPANOATE--CITRATE LIGASE"/>
    <property type="match status" value="1"/>
</dbReference>
<keyword evidence="5" id="KW-1185">Reference proteome</keyword>
<reference evidence="4 5" key="1">
    <citation type="journal article" date="2008" name="Appl. Environ. Microbiol.">
        <title>Genomic insights into Mn(II) oxidation by the marine alphaproteobacterium Aurantimonas sp. strain SI85-9A1.</title>
        <authorList>
            <person name="Dick G.J."/>
            <person name="Podell S."/>
            <person name="Johnson H.A."/>
            <person name="Rivera-Espinoza Y."/>
            <person name="Bernier-Latmani R."/>
            <person name="McCarthy J.K."/>
            <person name="Torpey J.W."/>
            <person name="Clement B.G."/>
            <person name="Gaasterland T."/>
            <person name="Tebo B.M."/>
        </authorList>
    </citation>
    <scope>NUCLEOTIDE SEQUENCE [LARGE SCALE GENOMIC DNA]</scope>
    <source>
        <strain evidence="4 5">SI85-9A1</strain>
    </source>
</reference>
<dbReference type="BioCyc" id="AURANTIMONAS:SI859A1_02662-MONOMER"/>
<dbReference type="EMBL" id="AAPJ01000001">
    <property type="protein sequence ID" value="EAS51846.1"/>
    <property type="molecule type" value="Genomic_DNA"/>
</dbReference>
<dbReference type="InterPro" id="IPR007310">
    <property type="entry name" value="Aerobactin_biosyn_IucA/IucC_N"/>
</dbReference>
<evidence type="ECO:0000313" key="4">
    <source>
        <dbReference type="EMBL" id="EAS51846.1"/>
    </source>
</evidence>
<dbReference type="Pfam" id="PF04183">
    <property type="entry name" value="IucA_IucC"/>
    <property type="match status" value="1"/>
</dbReference>
<dbReference type="RefSeq" id="WP_009210484.1">
    <property type="nucleotide sequence ID" value="NZ_BBWP01000002.1"/>
</dbReference>
<sequence>MTFVLDLPGPDGAAPRVLAQLVSAALYEGLLAVEAEGAPARDGRRTVRLGVAGLVIDAELYTGAFGRPRVVPDTVRLNGLPAHADAVASIVAALVPEPVRRTRLQEEFARTASGLAHAIRVAPANRREFDFARLDSAIYEGHPYHPAFRSRLGFNDADDMRFGPEAKAGFLLRWLLVRDDRLHRSGPDLRGPDGWAQLAGPVVAAMALDRVGAEAAAQWQLMPVHPWQWRAKTAAIVAPAIALGEVHDLGVAGESYRATQSLRTLVNLDRPDAPHLKLPLAVVNTSVARTLDPHWALAGPSISDWFATLVANDRWLSDGDRLVVLKEARALVFDRNGTEAEHTGAIWRDNPAARLAPGEEAVPLNALFAVEADGDPFVAPWIRRYGCAGFVTQLIEVVVRPMVHLLLAYGLASEAHGQNLVLIHRDGWPVRIALRDFSDNLEWVPDFLRGAPPLPDFVAIDPLFADRTPNRFYWMQDVEELRWLFTDAVLIFSLADFAFLMERRYGHTQKAFFDETLCLVTNHAKALKLEHRADQLGLHTQTVVTDRLLSAKLGHAAEGPLVVPNSLARKPWKALA</sequence>
<gene>
    <name evidence="4" type="ORF">SI859A1_02662</name>
</gene>
<dbReference type="InterPro" id="IPR022770">
    <property type="entry name" value="IucA/IucC-like_C"/>
</dbReference>
<evidence type="ECO:0000259" key="3">
    <source>
        <dbReference type="Pfam" id="PF06276"/>
    </source>
</evidence>
<dbReference type="PANTHER" id="PTHR34384:SF6">
    <property type="entry name" value="STAPHYLOFERRIN B SYNTHASE"/>
    <property type="match status" value="1"/>
</dbReference>
<dbReference type="AlphaFoldDB" id="Q1YL85"/>
<dbReference type="Pfam" id="PF06276">
    <property type="entry name" value="FhuF"/>
    <property type="match status" value="1"/>
</dbReference>
<evidence type="ECO:0000313" key="5">
    <source>
        <dbReference type="Proteomes" id="UP000000321"/>
    </source>
</evidence>
<organism evidence="4 5">
    <name type="scientific">Aurantimonas manganoxydans (strain ATCC BAA-1229 / DSM 21871 / SI85-9A1)</name>
    <dbReference type="NCBI Taxonomy" id="287752"/>
    <lineage>
        <taxon>Bacteria</taxon>
        <taxon>Pseudomonadati</taxon>
        <taxon>Pseudomonadota</taxon>
        <taxon>Alphaproteobacteria</taxon>
        <taxon>Hyphomicrobiales</taxon>
        <taxon>Aurantimonadaceae</taxon>
        <taxon>Aurantimonas</taxon>
    </lineage>
</organism>
<feature type="domain" description="Aerobactin siderophore biosynthesis IucA/IucC N-terminal" evidence="2">
    <location>
        <begin position="130"/>
        <end position="369"/>
    </location>
</feature>
<dbReference type="Gene3D" id="6.10.250.3370">
    <property type="match status" value="1"/>
</dbReference>
<evidence type="ECO:0000256" key="1">
    <source>
        <dbReference type="ARBA" id="ARBA00004924"/>
    </source>
</evidence>
<name>Q1YL85_AURMS</name>